<dbReference type="AlphaFoldDB" id="A0A5B8U9D4"/>
<name>A0A5B8U9D4_9ACTN</name>
<protein>
    <submittedName>
        <fullName evidence="1">Uncharacterized protein</fullName>
    </submittedName>
</protein>
<evidence type="ECO:0000313" key="2">
    <source>
        <dbReference type="Proteomes" id="UP000321805"/>
    </source>
</evidence>
<dbReference type="RefSeq" id="WP_146922121.1">
    <property type="nucleotide sequence ID" value="NZ_CP042430.1"/>
</dbReference>
<evidence type="ECO:0000313" key="1">
    <source>
        <dbReference type="EMBL" id="QEC49756.1"/>
    </source>
</evidence>
<proteinExistence type="predicted"/>
<sequence length="199" mass="20740">MSVRPMSPAPPRNVLRALFDEAWGRARRRRRRIAALVVLAAVGGALVTAVRGGDGPGGPAVGERPAAGAARTVALVLPRAPGMGVACPVANSIACDRVGIAAWLSQDAVRVVATVGGRSVVLQDRHIRCPTARPCPRFYTGALQPAGLLDGALEVTPDHGADRWYGRHPVSAPLRITPTYADGTRAVTTRTVPLAPGWG</sequence>
<keyword evidence="2" id="KW-1185">Reference proteome</keyword>
<reference evidence="1 2" key="1">
    <citation type="journal article" date="2018" name="J. Microbiol.">
        <title>Baekduia soli gen. nov., sp. nov., a novel bacterium isolated from the soil of Baekdu Mountain and proposal of a novel family name, Baekduiaceae fam. nov.</title>
        <authorList>
            <person name="An D.S."/>
            <person name="Siddiqi M.Z."/>
            <person name="Kim K.H."/>
            <person name="Yu H.S."/>
            <person name="Im W.T."/>
        </authorList>
    </citation>
    <scope>NUCLEOTIDE SEQUENCE [LARGE SCALE GENOMIC DNA]</scope>
    <source>
        <strain evidence="1 2">BR7-21</strain>
    </source>
</reference>
<gene>
    <name evidence="1" type="ORF">FSW04_20725</name>
</gene>
<accession>A0A5B8U9D4</accession>
<dbReference type="Proteomes" id="UP000321805">
    <property type="component" value="Chromosome"/>
</dbReference>
<dbReference type="EMBL" id="CP042430">
    <property type="protein sequence ID" value="QEC49756.1"/>
    <property type="molecule type" value="Genomic_DNA"/>
</dbReference>
<organism evidence="1 2">
    <name type="scientific">Baekduia soli</name>
    <dbReference type="NCBI Taxonomy" id="496014"/>
    <lineage>
        <taxon>Bacteria</taxon>
        <taxon>Bacillati</taxon>
        <taxon>Actinomycetota</taxon>
        <taxon>Thermoleophilia</taxon>
        <taxon>Solirubrobacterales</taxon>
        <taxon>Baekduiaceae</taxon>
        <taxon>Baekduia</taxon>
    </lineage>
</organism>
<dbReference type="KEGG" id="bsol:FSW04_20725"/>